<keyword evidence="2" id="KW-0479">Metal-binding</keyword>
<reference evidence="8 9" key="1">
    <citation type="submission" date="2013-07" db="EMBL/GenBank/DDBJ databases">
        <authorList>
            <person name="Stoco P.H."/>
            <person name="Wagner G."/>
            <person name="Gerber A."/>
            <person name="Zaha A."/>
            <person name="Thompson C."/>
            <person name="Bartholomeu D.C."/>
            <person name="Luckemeyer D.D."/>
            <person name="Bahia D."/>
            <person name="Loreto E."/>
            <person name="Prestes E.B."/>
            <person name="Lima F.M."/>
            <person name="Rodrigues-Luiz G."/>
            <person name="Vallejo G.A."/>
            <person name="Filho J.F."/>
            <person name="Monteiro K.M."/>
            <person name="Tyler K.M."/>
            <person name="de Almeida L.G."/>
            <person name="Ortiz M.F."/>
            <person name="Siervo M.A."/>
            <person name="de Moraes M.H."/>
            <person name="Cunha O.L."/>
            <person name="Mendonca-Neto R."/>
            <person name="Silva R."/>
            <person name="Teixeira S.M."/>
            <person name="Murta S.M."/>
            <person name="Sincero T.C."/>
            <person name="Mendes T.A."/>
            <person name="Urmenyi T.P."/>
            <person name="Silva V.G."/>
            <person name="da Rocha W.D."/>
            <person name="Andersson B."/>
            <person name="Romanha A.J."/>
            <person name="Steindel M."/>
            <person name="de Vasconcelos A.T."/>
            <person name="Grisard E.C."/>
        </authorList>
    </citation>
    <scope>NUCLEOTIDE SEQUENCE [LARGE SCALE GENOMIC DNA]</scope>
    <source>
        <strain evidence="8 9">SC58</strain>
    </source>
</reference>
<dbReference type="Pfam" id="PF22592">
    <property type="entry name" value="FCaBP_EF-hand"/>
    <property type="match status" value="1"/>
</dbReference>
<keyword evidence="6" id="KW-0966">Cell projection</keyword>
<keyword evidence="5" id="KW-0282">Flagellum</keyword>
<feature type="domain" description="Flagellar calcium-binding protein EF-hand" evidence="7">
    <location>
        <begin position="750"/>
        <end position="847"/>
    </location>
</feature>
<name>A0A061IWW3_TRYRA</name>
<evidence type="ECO:0000313" key="8">
    <source>
        <dbReference type="EMBL" id="ESL06391.1"/>
    </source>
</evidence>
<dbReference type="AlphaFoldDB" id="A0A061IWW3"/>
<dbReference type="GO" id="GO:0046872">
    <property type="term" value="F:metal ion binding"/>
    <property type="evidence" value="ECO:0007669"/>
    <property type="project" value="UniProtKB-KW"/>
</dbReference>
<proteinExistence type="predicted"/>
<keyword evidence="4" id="KW-0106">Calcium</keyword>
<evidence type="ECO:0000256" key="6">
    <source>
        <dbReference type="ARBA" id="ARBA00023069"/>
    </source>
</evidence>
<evidence type="ECO:0000256" key="4">
    <source>
        <dbReference type="ARBA" id="ARBA00022837"/>
    </source>
</evidence>
<evidence type="ECO:0000256" key="3">
    <source>
        <dbReference type="ARBA" id="ARBA00022737"/>
    </source>
</evidence>
<accession>A0A061IWW3</accession>
<dbReference type="VEuPathDB" id="TriTrypDB:TRSC58_05937"/>
<dbReference type="GO" id="GO:0031514">
    <property type="term" value="C:motile cilium"/>
    <property type="evidence" value="ECO:0007669"/>
    <property type="project" value="UniProtKB-SubCell"/>
</dbReference>
<dbReference type="OrthoDB" id="272063at2759"/>
<evidence type="ECO:0000256" key="1">
    <source>
        <dbReference type="ARBA" id="ARBA00004230"/>
    </source>
</evidence>
<organism evidence="8 9">
    <name type="scientific">Trypanosoma rangeli SC58</name>
    <dbReference type="NCBI Taxonomy" id="429131"/>
    <lineage>
        <taxon>Eukaryota</taxon>
        <taxon>Discoba</taxon>
        <taxon>Euglenozoa</taxon>
        <taxon>Kinetoplastea</taxon>
        <taxon>Metakinetoplastina</taxon>
        <taxon>Trypanosomatida</taxon>
        <taxon>Trypanosomatidae</taxon>
        <taxon>Trypanosoma</taxon>
        <taxon>Herpetosoma</taxon>
    </lineage>
</organism>
<keyword evidence="9" id="KW-1185">Reference proteome</keyword>
<dbReference type="InterPro" id="IPR054322">
    <property type="entry name" value="FCABP_EF-hand"/>
</dbReference>
<evidence type="ECO:0000313" key="9">
    <source>
        <dbReference type="Proteomes" id="UP000031737"/>
    </source>
</evidence>
<evidence type="ECO:0000256" key="5">
    <source>
        <dbReference type="ARBA" id="ARBA00022846"/>
    </source>
</evidence>
<protein>
    <recommendedName>
        <fullName evidence="7">Flagellar calcium-binding protein EF-hand domain-containing protein</fullName>
    </recommendedName>
</protein>
<comment type="caution">
    <text evidence="8">The sequence shown here is derived from an EMBL/GenBank/DDBJ whole genome shotgun (WGS) entry which is preliminary data.</text>
</comment>
<sequence length="949" mass="105373">MYEHFEMREMFEDQCVHDTLVRVAFHVAAQDFGDGTAGIRSVSTFGQFLRAYLAVLGLYHETMLCEGIAAGTDPRYGASAPDLNRGVLTQVLKAVGDGGGGGGDAAHDNRVAHFVHSLFGSGDDSHPVPFLEIADPWAALLLGGGSKDKLKDISELFYALGLSDNNGRASVFSLLVASGLNANDADAMFNALKAKVDLSGYCYAAESAGNCARRVWVKECEQWVREGAPASVNTGDATDDHDAKGSRILADIHLRRLLHGVYGTMVAAVVLEKTLLQDAADGSKHSDTPAWDLETTVPTQACSNLLREAAAMLKIQDIGEVPANAFEKSDKHSGVDAAAQMCVTASLLVQHISLQYVNSKMQQWREEAWRRLQAAWPVSSEDARMEAFFNALMQRAGRHDETHLRVSENLYEQYASDVLLVMSNREFQVLCCKALFAVGDPGGNIFTSEDIPAFLRYILGYTHVLISFGVPHNGRVCGATSPTWEELEVWVRRETGAAMDGAVRAVFKHLTSPSGNAVPLEEVAVWFAGRAALQGTSGVRLRIWRHQLRDMIPAGDAAGDSKKCRETANEIRTADGYITLSSLAELCSSRYQLWRVWPPDLGSSFVAFSLWETNKVLRRMELRDGVLHYTDLRFLLLFVRSYLDVLLDGACVVEVEEGDKATGSKAQHPFAARPVIWTDDAMRPALQTLLRGRNLDEEILLQMVLGCETALCTTAHVALTVARATVGDALKRFRENASGSTWPDSLWDRLRQRLPSVDSTEQRLKRQELFALIDVRGARLLTLCDLYRGMVEQLSLHEFREDLQPIVFRAFFATKEVAFLQQSAVYLTDGEEQFITAAEFRTFLWYMYAYFELYHMFDALCKYNEDPVKKSVSLEAFVAAAPLLWLWGCHFADPAAEFRGINRRCKEGGAMYFTDFAVWASQHHLSPAGHFHEEATEEEAAAVWSQRRN</sequence>
<dbReference type="Proteomes" id="UP000031737">
    <property type="component" value="Unassembled WGS sequence"/>
</dbReference>
<evidence type="ECO:0000259" key="7">
    <source>
        <dbReference type="Pfam" id="PF22592"/>
    </source>
</evidence>
<gene>
    <name evidence="8" type="ORF">TRSC58_05937</name>
</gene>
<dbReference type="Gene3D" id="1.10.238.10">
    <property type="entry name" value="EF-hand"/>
    <property type="match status" value="1"/>
</dbReference>
<comment type="subcellular location">
    <subcellularLocation>
        <location evidence="1">Cell projection</location>
        <location evidence="1">Cilium</location>
        <location evidence="1">Flagellum</location>
    </subcellularLocation>
</comment>
<keyword evidence="6" id="KW-0969">Cilium</keyword>
<dbReference type="EMBL" id="AUPL01005937">
    <property type="protein sequence ID" value="ESL06391.1"/>
    <property type="molecule type" value="Genomic_DNA"/>
</dbReference>
<keyword evidence="3" id="KW-0677">Repeat</keyword>
<evidence type="ECO:0000256" key="2">
    <source>
        <dbReference type="ARBA" id="ARBA00022723"/>
    </source>
</evidence>